<dbReference type="InterPro" id="IPR011990">
    <property type="entry name" value="TPR-like_helical_dom_sf"/>
</dbReference>
<evidence type="ECO:0000256" key="3">
    <source>
        <dbReference type="SAM" id="MobiDB-lite"/>
    </source>
</evidence>
<dbReference type="AlphaFoldDB" id="A0A0L8FKB0"/>
<keyword evidence="2" id="KW-0802">TPR repeat</keyword>
<proteinExistence type="predicted"/>
<organism evidence="4">
    <name type="scientific">Octopus bimaculoides</name>
    <name type="common">California two-spotted octopus</name>
    <dbReference type="NCBI Taxonomy" id="37653"/>
    <lineage>
        <taxon>Eukaryota</taxon>
        <taxon>Metazoa</taxon>
        <taxon>Spiralia</taxon>
        <taxon>Lophotrochozoa</taxon>
        <taxon>Mollusca</taxon>
        <taxon>Cephalopoda</taxon>
        <taxon>Coleoidea</taxon>
        <taxon>Octopodiformes</taxon>
        <taxon>Octopoda</taxon>
        <taxon>Incirrata</taxon>
        <taxon>Octopodidae</taxon>
        <taxon>Octopus</taxon>
    </lineage>
</organism>
<dbReference type="GO" id="GO:0030544">
    <property type="term" value="F:Hsp70 protein binding"/>
    <property type="evidence" value="ECO:0007669"/>
    <property type="project" value="TreeGrafter"/>
</dbReference>
<evidence type="ECO:0000313" key="4">
    <source>
        <dbReference type="EMBL" id="KOF64405.1"/>
    </source>
</evidence>
<protein>
    <submittedName>
        <fullName evidence="4">Uncharacterized protein</fullName>
    </submittedName>
</protein>
<dbReference type="PANTHER" id="PTHR45883:SF2">
    <property type="entry name" value="HSC70-INTERACTING PROTEIN"/>
    <property type="match status" value="1"/>
</dbReference>
<dbReference type="PANTHER" id="PTHR45883">
    <property type="entry name" value="HSC70-INTERACTING PROTEIN"/>
    <property type="match status" value="1"/>
</dbReference>
<dbReference type="STRING" id="37653.A0A0L8FKB0"/>
<dbReference type="SUPFAM" id="SSF48452">
    <property type="entry name" value="TPR-like"/>
    <property type="match status" value="1"/>
</dbReference>
<sequence>MTNAMTSRDYENAIELLTVAIQNNPTSSNQYAKGVSVFIKMVKPNAAIKDCEKAILLNPDLAQPYKCLLGKWELAYQDLSTACKLDYDDVAYKMLQEVPPNTKKIQEHRHKYELKHKMKEMKQQKERIHKDREEYVKANGQSGSSGSGTSTGGAGGPGSGPRGIDISQLLSDPDICPAPQDPEIAAAFQDISSNPYPTYVNIEIILKFKSD</sequence>
<reference evidence="4" key="1">
    <citation type="submission" date="2015-07" db="EMBL/GenBank/DDBJ databases">
        <title>MeaNS - Measles Nucleotide Surveillance Program.</title>
        <authorList>
            <person name="Tran T."/>
            <person name="Druce J."/>
        </authorList>
    </citation>
    <scope>NUCLEOTIDE SEQUENCE</scope>
    <source>
        <strain evidence="4">UCB-OBI-ISO-001</strain>
        <tissue evidence="4">Gonad</tissue>
    </source>
</reference>
<dbReference type="EMBL" id="KQ430272">
    <property type="protein sequence ID" value="KOF64405.1"/>
    <property type="molecule type" value="Genomic_DNA"/>
</dbReference>
<feature type="compositionally biased region" description="Gly residues" evidence="3">
    <location>
        <begin position="143"/>
        <end position="161"/>
    </location>
</feature>
<gene>
    <name evidence="4" type="ORF">OCBIM_22017382mg</name>
</gene>
<keyword evidence="1" id="KW-0677">Repeat</keyword>
<name>A0A0L8FKB0_OCTBM</name>
<feature type="region of interest" description="Disordered" evidence="3">
    <location>
        <begin position="135"/>
        <end position="181"/>
    </location>
</feature>
<accession>A0A0L8FKB0</accession>
<evidence type="ECO:0000256" key="2">
    <source>
        <dbReference type="ARBA" id="ARBA00022803"/>
    </source>
</evidence>
<dbReference type="OrthoDB" id="533763at2759"/>
<dbReference type="Gene3D" id="1.10.260.100">
    <property type="match status" value="1"/>
</dbReference>
<dbReference type="Gene3D" id="1.25.40.10">
    <property type="entry name" value="Tetratricopeptide repeat domain"/>
    <property type="match status" value="1"/>
</dbReference>
<evidence type="ECO:0000256" key="1">
    <source>
        <dbReference type="ARBA" id="ARBA00022737"/>
    </source>
</evidence>